<dbReference type="EnsemblMetazoa" id="GAUT029197-RA">
    <property type="protein sequence ID" value="GAUT029197-PA"/>
    <property type="gene ID" value="GAUT029197"/>
</dbReference>
<reference evidence="1" key="1">
    <citation type="submission" date="2020-05" db="UniProtKB">
        <authorList>
            <consortium name="EnsemblMetazoa"/>
        </authorList>
    </citation>
    <scope>IDENTIFICATION</scope>
    <source>
        <strain evidence="1">TTRI</strain>
    </source>
</reference>
<keyword evidence="2" id="KW-1185">Reference proteome</keyword>
<dbReference type="AlphaFoldDB" id="A0A1A9V8G0"/>
<proteinExistence type="predicted"/>
<evidence type="ECO:0000313" key="1">
    <source>
        <dbReference type="EnsemblMetazoa" id="GAUT029197-PA"/>
    </source>
</evidence>
<name>A0A1A9V8G0_GLOAU</name>
<dbReference type="Proteomes" id="UP000078200">
    <property type="component" value="Unassembled WGS sequence"/>
</dbReference>
<protein>
    <submittedName>
        <fullName evidence="1">Uncharacterized protein</fullName>
    </submittedName>
</protein>
<accession>A0A1A9V8G0</accession>
<sequence length="141" mass="15496">MTSPLRVTWVNSLRRDQLQACLGEFDLDITGTIRKMRRRWAQFINQDHKPEVVTRLLELQIDLKALTRQRSLSPASNARAAADGIPIDEKVYSHPLANTATLHIPVTIKGPDDQGPSATHPATAPTTTGIQETIQLAAPIG</sequence>
<evidence type="ECO:0000313" key="2">
    <source>
        <dbReference type="Proteomes" id="UP000078200"/>
    </source>
</evidence>
<dbReference type="VEuPathDB" id="VectorBase:GAUT029197"/>
<organism evidence="1 2">
    <name type="scientific">Glossina austeni</name>
    <name type="common">Savannah tsetse fly</name>
    <dbReference type="NCBI Taxonomy" id="7395"/>
    <lineage>
        <taxon>Eukaryota</taxon>
        <taxon>Metazoa</taxon>
        <taxon>Ecdysozoa</taxon>
        <taxon>Arthropoda</taxon>
        <taxon>Hexapoda</taxon>
        <taxon>Insecta</taxon>
        <taxon>Pterygota</taxon>
        <taxon>Neoptera</taxon>
        <taxon>Endopterygota</taxon>
        <taxon>Diptera</taxon>
        <taxon>Brachycera</taxon>
        <taxon>Muscomorpha</taxon>
        <taxon>Hippoboscoidea</taxon>
        <taxon>Glossinidae</taxon>
        <taxon>Glossina</taxon>
    </lineage>
</organism>